<feature type="transmembrane region" description="Helical" evidence="1">
    <location>
        <begin position="44"/>
        <end position="68"/>
    </location>
</feature>
<feature type="transmembrane region" description="Helical" evidence="1">
    <location>
        <begin position="560"/>
        <end position="579"/>
    </location>
</feature>
<protein>
    <submittedName>
        <fullName evidence="4">Uncharacterized protein</fullName>
    </submittedName>
</protein>
<evidence type="ECO:0000256" key="1">
    <source>
        <dbReference type="SAM" id="Phobius"/>
    </source>
</evidence>
<reference evidence="4" key="1">
    <citation type="submission" date="2007-07" db="EMBL/GenBank/DDBJ databases">
        <title>PCAP assembly of the Caenorhabditis remanei genome.</title>
        <authorList>
            <consortium name="The Caenorhabditis remanei Sequencing Consortium"/>
            <person name="Wilson R.K."/>
        </authorList>
    </citation>
    <scope>NUCLEOTIDE SEQUENCE [LARGE SCALE GENOMIC DNA]</scope>
    <source>
        <strain evidence="4">PB4641</strain>
    </source>
</reference>
<dbReference type="OrthoDB" id="10265389at2759"/>
<dbReference type="InParanoid" id="E3N1W0"/>
<dbReference type="GO" id="GO:0016020">
    <property type="term" value="C:membrane"/>
    <property type="evidence" value="ECO:0007669"/>
    <property type="project" value="TreeGrafter"/>
</dbReference>
<evidence type="ECO:0000259" key="3">
    <source>
        <dbReference type="Pfam" id="PF19040"/>
    </source>
</evidence>
<dbReference type="Proteomes" id="UP000008281">
    <property type="component" value="Unassembled WGS sequence"/>
</dbReference>
<feature type="transmembrane region" description="Helical" evidence="1">
    <location>
        <begin position="585"/>
        <end position="604"/>
    </location>
</feature>
<dbReference type="Pfam" id="PF01757">
    <property type="entry name" value="Acyl_transf_3"/>
    <property type="match status" value="1"/>
</dbReference>
<evidence type="ECO:0000313" key="5">
    <source>
        <dbReference type="Proteomes" id="UP000008281"/>
    </source>
</evidence>
<keyword evidence="1" id="KW-1133">Transmembrane helix</keyword>
<feature type="domain" description="Acyltransferase 3" evidence="2">
    <location>
        <begin position="417"/>
        <end position="712"/>
    </location>
</feature>
<keyword evidence="5" id="KW-1185">Reference proteome</keyword>
<dbReference type="PANTHER" id="PTHR23028">
    <property type="entry name" value="ACETYLTRANSFERASE"/>
    <property type="match status" value="1"/>
</dbReference>
<feature type="transmembrane region" description="Helical" evidence="1">
    <location>
        <begin position="456"/>
        <end position="475"/>
    </location>
</feature>
<dbReference type="AlphaFoldDB" id="E3N1W0"/>
<feature type="transmembrane region" description="Helical" evidence="1">
    <location>
        <begin position="635"/>
        <end position="656"/>
    </location>
</feature>
<feature type="transmembrane region" description="Helical" evidence="1">
    <location>
        <begin position="80"/>
        <end position="98"/>
    </location>
</feature>
<dbReference type="PANTHER" id="PTHR23028:SF132">
    <property type="entry name" value="ACYL_TRANSF_3 DOMAIN-CONTAINING PROTEIN"/>
    <property type="match status" value="1"/>
</dbReference>
<name>E3N1W0_CAERE</name>
<dbReference type="EMBL" id="DS268510">
    <property type="protein sequence ID" value="EFO83847.1"/>
    <property type="molecule type" value="Genomic_DNA"/>
</dbReference>
<keyword evidence="1" id="KW-0812">Transmembrane</keyword>
<dbReference type="GO" id="GO:0016747">
    <property type="term" value="F:acyltransferase activity, transferring groups other than amino-acyl groups"/>
    <property type="evidence" value="ECO:0007669"/>
    <property type="project" value="InterPro"/>
</dbReference>
<accession>E3N1W0</accession>
<keyword evidence="1" id="KW-0472">Membrane</keyword>
<feature type="domain" description="SGNH" evidence="3">
    <location>
        <begin position="177"/>
        <end position="414"/>
    </location>
</feature>
<dbReference type="GO" id="GO:0000271">
    <property type="term" value="P:polysaccharide biosynthetic process"/>
    <property type="evidence" value="ECO:0007669"/>
    <property type="project" value="TreeGrafter"/>
</dbReference>
<evidence type="ECO:0000259" key="2">
    <source>
        <dbReference type="Pfam" id="PF01757"/>
    </source>
</evidence>
<evidence type="ECO:0000313" key="4">
    <source>
        <dbReference type="EMBL" id="EFO83847.1"/>
    </source>
</evidence>
<sequence>MSYLGGFYYWMSDRTTSRNFETIFHYIDSNFIFSFSDPILSFPILTYLGDISYSLYLIHWPFFAYWKLILSHGNSINQELYTMFWVSVLLAVISYEWFEKWYLKLADRPLAVLCVFLLITNVCFLEFDRVRDNLTAPSIGSRLDGLDDNRTVSFDEASKMQHEWNRHDYRNLKAPTCKYERTSGPFDWCRHEGLDKKNGKFKLMIIGNSWAANHARIFYDECGKKANSIVQFTIAGCDPFVSYRFSAKTCIPALKTFVEAVKKEKPDYLFSFSRMVDINDPVPSNSTDDPIFKLMRVQKNQLVKHVKRKMLLLNALPDISYTDVSKIIKTVKNGKDLNQFDKSLIADDATIARERYSKLIAECPKCELIDYKPLFYNNSTKTWRFYDVENGGLSYFTSQSHFSFHGLELIRKVYTDICNKFFFVISGFLMAKNLTRTGLHSLNDFILFYYRRFRRILPLYYFIVFVTVIMVHLYLGDYLWENNNRYSLASLFLVTNQLVIHDQGDYFNEVIFDVLFCVRQNCHSETEHNPTLKKWSPVIIQFHGISVPGFIYIHQCLPPFMVLILSSITLIGFAAFAVINEKFAFNFMFLRLWQFSAGFIALFWTKPGSDTLPKNEEKLPYEPIFKSILTKDDGLIISLSIFALCLLPHQFTVLAFRPAVTLATVYIINCESHDNLILSSKLLGYIGNISYVVYLVHWPIIAIFPPLSTQNYIFLISKFATDIYVREVSDGGGGVWEDTSVGGNEREGYHCWKGGSWGISV</sequence>
<feature type="transmembrane region" description="Helical" evidence="1">
    <location>
        <begin position="682"/>
        <end position="704"/>
    </location>
</feature>
<dbReference type="InterPro" id="IPR050879">
    <property type="entry name" value="Acyltransferase_3"/>
</dbReference>
<proteinExistence type="predicted"/>
<organism evidence="5">
    <name type="scientific">Caenorhabditis remanei</name>
    <name type="common">Caenorhabditis vulgaris</name>
    <dbReference type="NCBI Taxonomy" id="31234"/>
    <lineage>
        <taxon>Eukaryota</taxon>
        <taxon>Metazoa</taxon>
        <taxon>Ecdysozoa</taxon>
        <taxon>Nematoda</taxon>
        <taxon>Chromadorea</taxon>
        <taxon>Rhabditida</taxon>
        <taxon>Rhabditina</taxon>
        <taxon>Rhabditomorpha</taxon>
        <taxon>Rhabditoidea</taxon>
        <taxon>Rhabditidae</taxon>
        <taxon>Peloderinae</taxon>
        <taxon>Caenorhabditis</taxon>
    </lineage>
</organism>
<dbReference type="HOGENOM" id="CLU_366481_0_0_1"/>
<dbReference type="InterPro" id="IPR043968">
    <property type="entry name" value="SGNH"/>
</dbReference>
<gene>
    <name evidence="4" type="ORF">CRE_14836</name>
</gene>
<dbReference type="eggNOG" id="ENOG502SGA9">
    <property type="taxonomic scope" value="Eukaryota"/>
</dbReference>
<dbReference type="Pfam" id="PF19040">
    <property type="entry name" value="SGNH"/>
    <property type="match status" value="1"/>
</dbReference>
<dbReference type="InterPro" id="IPR002656">
    <property type="entry name" value="Acyl_transf_3_dom"/>
</dbReference>
<feature type="transmembrane region" description="Helical" evidence="1">
    <location>
        <begin position="110"/>
        <end position="127"/>
    </location>
</feature>